<evidence type="ECO:0000313" key="1">
    <source>
        <dbReference type="EMBL" id="MBI5131500.1"/>
    </source>
</evidence>
<organism evidence="1 2">
    <name type="scientific">Rhodopseudomonas palustris</name>
    <dbReference type="NCBI Taxonomy" id="1076"/>
    <lineage>
        <taxon>Bacteria</taxon>
        <taxon>Pseudomonadati</taxon>
        <taxon>Pseudomonadota</taxon>
        <taxon>Alphaproteobacteria</taxon>
        <taxon>Hyphomicrobiales</taxon>
        <taxon>Nitrobacteraceae</taxon>
        <taxon>Rhodopseudomonas</taxon>
    </lineage>
</organism>
<proteinExistence type="predicted"/>
<dbReference type="AlphaFoldDB" id="A0A933RZC7"/>
<dbReference type="EMBL" id="JACRJB010000053">
    <property type="protein sequence ID" value="MBI5131500.1"/>
    <property type="molecule type" value="Genomic_DNA"/>
</dbReference>
<sequence length="223" mass="23520">MPYSEPQDARRSLFGSRQFSKQIAAATELDAEVVANACGALVATGLIPCAAEENTEALATEGALVLMAIGGRQAQPDAIVRVLARLSNMTHQVVVGTGTPGIQGGRERAPADLFAQGLSDVLKQTWQILREPPGGRIGAVNVSMLWGDERGGVLYGVIDHVADHRKHVYSSATLPVPHGIADEWDFVQLHTVGGAIFSPQSILRFATSLEDSVAGTAAELDAQ</sequence>
<comment type="caution">
    <text evidence="1">The sequence shown here is derived from an EMBL/GenBank/DDBJ whole genome shotgun (WGS) entry which is preliminary data.</text>
</comment>
<name>A0A933RZC7_RHOPL</name>
<dbReference type="Proteomes" id="UP000782519">
    <property type="component" value="Unassembled WGS sequence"/>
</dbReference>
<accession>A0A933RZC7</accession>
<reference evidence="1" key="1">
    <citation type="submission" date="2020-07" db="EMBL/GenBank/DDBJ databases">
        <title>Huge and variable diversity of episymbiotic CPR bacteria and DPANN archaea in groundwater ecosystems.</title>
        <authorList>
            <person name="He C.Y."/>
            <person name="Keren R."/>
            <person name="Whittaker M."/>
            <person name="Farag I.F."/>
            <person name="Doudna J."/>
            <person name="Cate J.H.D."/>
            <person name="Banfield J.F."/>
        </authorList>
    </citation>
    <scope>NUCLEOTIDE SEQUENCE</scope>
    <source>
        <strain evidence="1">NC_groundwater_1818_Pr3_B-0.1um_66_35</strain>
    </source>
</reference>
<protein>
    <submittedName>
        <fullName evidence="1">Uncharacterized protein</fullName>
    </submittedName>
</protein>
<gene>
    <name evidence="1" type="ORF">HZA66_18845</name>
</gene>
<evidence type="ECO:0000313" key="2">
    <source>
        <dbReference type="Proteomes" id="UP000782519"/>
    </source>
</evidence>